<evidence type="ECO:0000256" key="3">
    <source>
        <dbReference type="SAM" id="MobiDB-lite"/>
    </source>
</evidence>
<organism evidence="5 6">
    <name type="scientific">Ustilago hordei</name>
    <name type="common">Barley covered smut fungus</name>
    <dbReference type="NCBI Taxonomy" id="120017"/>
    <lineage>
        <taxon>Eukaryota</taxon>
        <taxon>Fungi</taxon>
        <taxon>Dikarya</taxon>
        <taxon>Basidiomycota</taxon>
        <taxon>Ustilaginomycotina</taxon>
        <taxon>Ustilaginomycetes</taxon>
        <taxon>Ustilaginales</taxon>
        <taxon>Ustilaginaceae</taxon>
        <taxon>Ustilago</taxon>
    </lineage>
</organism>
<evidence type="ECO:0000256" key="2">
    <source>
        <dbReference type="PROSITE-ProRule" id="PRU00175"/>
    </source>
</evidence>
<name>I2G4D1_USTHO</name>
<reference evidence="5 6" key="1">
    <citation type="journal article" date="2012" name="Plant Cell">
        <title>Genome comparison of barley and maize smut fungi reveals targeted loss of RNA silencing components and species-specific presence of transposable elements.</title>
        <authorList>
            <person name="Laurie J.D."/>
            <person name="Ali S."/>
            <person name="Linning R."/>
            <person name="Mannhaupt G."/>
            <person name="Wong P."/>
            <person name="Gueldener U."/>
            <person name="Muensterkoetter M."/>
            <person name="Moore R."/>
            <person name="Kahmann R."/>
            <person name="Bakkeren G."/>
            <person name="Schirawski J."/>
        </authorList>
    </citation>
    <scope>NUCLEOTIDE SEQUENCE [LARGE SCALE GENOMIC DNA]</scope>
    <source>
        <strain evidence="6">Uh4875-4</strain>
    </source>
</reference>
<feature type="compositionally biased region" description="Low complexity" evidence="3">
    <location>
        <begin position="422"/>
        <end position="436"/>
    </location>
</feature>
<feature type="compositionally biased region" description="Low complexity" evidence="3">
    <location>
        <begin position="384"/>
        <end position="399"/>
    </location>
</feature>
<dbReference type="PANTHER" id="PTHR31315:SF1">
    <property type="entry name" value="PROTEIN SIP5"/>
    <property type="match status" value="1"/>
</dbReference>
<accession>I2G4D1</accession>
<dbReference type="InterPro" id="IPR001841">
    <property type="entry name" value="Znf_RING"/>
</dbReference>
<keyword evidence="2" id="KW-0862">Zinc</keyword>
<dbReference type="eggNOG" id="KOG2789">
    <property type="taxonomic scope" value="Eukaryota"/>
</dbReference>
<feature type="domain" description="RING-type" evidence="4">
    <location>
        <begin position="117"/>
        <end position="167"/>
    </location>
</feature>
<comment type="similarity">
    <text evidence="1">Belongs to the SIP5 family.</text>
</comment>
<feature type="compositionally biased region" description="Low complexity" evidence="3">
    <location>
        <begin position="547"/>
        <end position="557"/>
    </location>
</feature>
<feature type="compositionally biased region" description="Low complexity" evidence="3">
    <location>
        <begin position="9"/>
        <end position="28"/>
    </location>
</feature>
<evidence type="ECO:0000313" key="6">
    <source>
        <dbReference type="Proteomes" id="UP000006174"/>
    </source>
</evidence>
<dbReference type="STRING" id="1128400.I2G4D1"/>
<protein>
    <recommendedName>
        <fullName evidence="4">RING-type domain-containing protein</fullName>
    </recommendedName>
</protein>
<keyword evidence="2" id="KW-0479">Metal-binding</keyword>
<proteinExistence type="inferred from homology"/>
<dbReference type="CDD" id="cd24139">
    <property type="entry name" value="SIP5-like"/>
    <property type="match status" value="1"/>
</dbReference>
<dbReference type="PROSITE" id="PS50089">
    <property type="entry name" value="ZF_RING_2"/>
    <property type="match status" value="1"/>
</dbReference>
<dbReference type="AlphaFoldDB" id="I2G4D1"/>
<keyword evidence="2" id="KW-0863">Zinc-finger</keyword>
<comment type="caution">
    <text evidence="5">The sequence shown here is derived from an EMBL/GenBank/DDBJ whole genome shotgun (WGS) entry which is preliminary data.</text>
</comment>
<sequence length="599" mass="62620">MGQQQTKEAGSAGASASHSSHARSSSRAMTPSTSANLVASLSATSLGPPSPPPLPAHLGDSVKVDQGGLIPHGLYTAPKDYDQHFVRQSILDRRLAPFCKGSDDEVGYADKKFNSECPICFLYYPSPLNFSRCCHQPICSECFVQMKRADPTSTNPPSSQPRSCPFCVEPEFGVTYVPPEALQRGRRSSGSASDSPNDATDAANFAEMAIGTGGVGLQGAGKKKILPADHPNVITVDQVRPDWHIKLAQAEAAVARRANRRVIMRQVGDRLIPIGISSSRMGADLAAAAESGRINLNGPGGSIILNEGQNWPASTAGVTTSRRRSSRPSRGAGEGLPEFARLIRMGAGEDIEEAMVIEAMRLSLLEHEEQQRKQAEEEKKKKPQVATAAASATSPESTSNHLASSSTPPPPPAQSVLQGTEASQPSTAPASSYSAPILPPPATSVDPASLGLSQTTMDELRELIDGGPSPPASNAPSSSSPSPTGGAGGESSRRLRSSIPAPAPVPVPEPVARMAPVLAETHSISTQHNYPSPPPETDSNVGKHQGATTYSTTTASYDPNLSAPGSPSNSEFPAAAGVARSRIVNPNNPFRKSMGEHPS</sequence>
<feature type="compositionally biased region" description="Low complexity" evidence="3">
    <location>
        <begin position="474"/>
        <end position="484"/>
    </location>
</feature>
<feature type="region of interest" description="Disordered" evidence="3">
    <location>
        <begin position="1"/>
        <end position="62"/>
    </location>
</feature>
<feature type="region of interest" description="Disordered" evidence="3">
    <location>
        <begin position="306"/>
        <end position="334"/>
    </location>
</feature>
<dbReference type="OMA" id="FNSECPI"/>
<evidence type="ECO:0000256" key="1">
    <source>
        <dbReference type="ARBA" id="ARBA00010402"/>
    </source>
</evidence>
<dbReference type="Proteomes" id="UP000006174">
    <property type="component" value="Unassembled WGS sequence"/>
</dbReference>
<dbReference type="InterPro" id="IPR039301">
    <property type="entry name" value="Sip5/DA2"/>
</dbReference>
<keyword evidence="6" id="KW-1185">Reference proteome</keyword>
<dbReference type="EMBL" id="CAGI01000187">
    <property type="protein sequence ID" value="CCF54024.1"/>
    <property type="molecule type" value="Genomic_DNA"/>
</dbReference>
<evidence type="ECO:0000259" key="4">
    <source>
        <dbReference type="PROSITE" id="PS50089"/>
    </source>
</evidence>
<dbReference type="PANTHER" id="PTHR31315">
    <property type="entry name" value="PROTEIN SIP5"/>
    <property type="match status" value="1"/>
</dbReference>
<feature type="compositionally biased region" description="Basic and acidic residues" evidence="3">
    <location>
        <begin position="368"/>
        <end position="380"/>
    </location>
</feature>
<dbReference type="GO" id="GO:0005737">
    <property type="term" value="C:cytoplasm"/>
    <property type="evidence" value="ECO:0007669"/>
    <property type="project" value="TreeGrafter"/>
</dbReference>
<dbReference type="HOGENOM" id="CLU_473357_0_0_1"/>
<dbReference type="GO" id="GO:0008270">
    <property type="term" value="F:zinc ion binding"/>
    <property type="evidence" value="ECO:0007669"/>
    <property type="project" value="UniProtKB-KW"/>
</dbReference>
<feature type="region of interest" description="Disordered" evidence="3">
    <location>
        <begin position="368"/>
        <end position="599"/>
    </location>
</feature>
<gene>
    <name evidence="5" type="ORF">UHOR_00462</name>
</gene>
<feature type="region of interest" description="Disordered" evidence="3">
    <location>
        <begin position="179"/>
        <end position="200"/>
    </location>
</feature>
<evidence type="ECO:0000313" key="5">
    <source>
        <dbReference type="EMBL" id="CCF54024.1"/>
    </source>
</evidence>